<dbReference type="Proteomes" id="UP001519064">
    <property type="component" value="Unassembled WGS sequence"/>
</dbReference>
<evidence type="ECO:0000313" key="3">
    <source>
        <dbReference type="Proteomes" id="UP001519064"/>
    </source>
</evidence>
<dbReference type="RefSeq" id="WP_209242881.1">
    <property type="nucleotide sequence ID" value="NZ_JADKMA010000206.1"/>
</dbReference>
<feature type="transmembrane region" description="Helical" evidence="1">
    <location>
        <begin position="62"/>
        <end position="85"/>
    </location>
</feature>
<evidence type="ECO:0008006" key="4">
    <source>
        <dbReference type="Google" id="ProtNLM"/>
    </source>
</evidence>
<keyword evidence="1" id="KW-0812">Transmembrane</keyword>
<keyword evidence="1" id="KW-1133">Transmembrane helix</keyword>
<keyword evidence="1" id="KW-0472">Membrane</keyword>
<reference evidence="2 3" key="1">
    <citation type="submission" date="2020-11" db="EMBL/GenBank/DDBJ databases">
        <title>Streptomyces spirodelae sp. nov., isolated from duckweed.</title>
        <authorList>
            <person name="Saimee Y."/>
            <person name="Duangmal K."/>
        </authorList>
    </citation>
    <scope>NUCLEOTIDE SEQUENCE [LARGE SCALE GENOMIC DNA]</scope>
    <source>
        <strain evidence="2 3">S16-07</strain>
    </source>
</reference>
<evidence type="ECO:0000313" key="2">
    <source>
        <dbReference type="EMBL" id="MBO8195655.1"/>
    </source>
</evidence>
<proteinExistence type="predicted"/>
<sequence length="117" mass="12135">MDASTAAPETMTRSPRSAAHWLGLALLAVAVLVFGAFVYVLGPLLAISCSDCQDGVRGPLRFGQALFVVGYYAVPLTVLGSLIGVFTSRRGARAGGIGLCALLLLLLVEQLLGQFVG</sequence>
<organism evidence="2 3">
    <name type="scientific">Streptomyces oryzae</name>
    <dbReference type="NCBI Taxonomy" id="1434886"/>
    <lineage>
        <taxon>Bacteria</taxon>
        <taxon>Bacillati</taxon>
        <taxon>Actinomycetota</taxon>
        <taxon>Actinomycetes</taxon>
        <taxon>Kitasatosporales</taxon>
        <taxon>Streptomycetaceae</taxon>
        <taxon>Streptomyces</taxon>
    </lineage>
</organism>
<keyword evidence="3" id="KW-1185">Reference proteome</keyword>
<comment type="caution">
    <text evidence="2">The sequence shown here is derived from an EMBL/GenBank/DDBJ whole genome shotgun (WGS) entry which is preliminary data.</text>
</comment>
<accession>A0ABS3XK19</accession>
<feature type="transmembrane region" description="Helical" evidence="1">
    <location>
        <begin position="21"/>
        <end position="42"/>
    </location>
</feature>
<gene>
    <name evidence="2" type="ORF">ITI46_28985</name>
</gene>
<evidence type="ECO:0000256" key="1">
    <source>
        <dbReference type="SAM" id="Phobius"/>
    </source>
</evidence>
<feature type="transmembrane region" description="Helical" evidence="1">
    <location>
        <begin position="97"/>
        <end position="116"/>
    </location>
</feature>
<dbReference type="EMBL" id="JADKMA010000206">
    <property type="protein sequence ID" value="MBO8195655.1"/>
    <property type="molecule type" value="Genomic_DNA"/>
</dbReference>
<protein>
    <recommendedName>
        <fullName evidence="4">Integral membrane protein</fullName>
    </recommendedName>
</protein>
<name>A0ABS3XK19_9ACTN</name>